<reference evidence="2" key="1">
    <citation type="journal article" date="2020" name="Stud. Mycol.">
        <title>101 Dothideomycetes genomes: a test case for predicting lifestyles and emergence of pathogens.</title>
        <authorList>
            <person name="Haridas S."/>
            <person name="Albert R."/>
            <person name="Binder M."/>
            <person name="Bloem J."/>
            <person name="Labutti K."/>
            <person name="Salamov A."/>
            <person name="Andreopoulos B."/>
            <person name="Baker S."/>
            <person name="Barry K."/>
            <person name="Bills G."/>
            <person name="Bluhm B."/>
            <person name="Cannon C."/>
            <person name="Castanera R."/>
            <person name="Culley D."/>
            <person name="Daum C."/>
            <person name="Ezra D."/>
            <person name="Gonzalez J."/>
            <person name="Henrissat B."/>
            <person name="Kuo A."/>
            <person name="Liang C."/>
            <person name="Lipzen A."/>
            <person name="Lutzoni F."/>
            <person name="Magnuson J."/>
            <person name="Mondo S."/>
            <person name="Nolan M."/>
            <person name="Ohm R."/>
            <person name="Pangilinan J."/>
            <person name="Park H.-J."/>
            <person name="Ramirez L."/>
            <person name="Alfaro M."/>
            <person name="Sun H."/>
            <person name="Tritt A."/>
            <person name="Yoshinaga Y."/>
            <person name="Zwiers L.-H."/>
            <person name="Turgeon B."/>
            <person name="Goodwin S."/>
            <person name="Spatafora J."/>
            <person name="Crous P."/>
            <person name="Grigoriev I."/>
        </authorList>
    </citation>
    <scope>NUCLEOTIDE SEQUENCE</scope>
    <source>
        <strain evidence="2">CBS 125425</strain>
    </source>
</reference>
<evidence type="ECO:0000313" key="3">
    <source>
        <dbReference type="Proteomes" id="UP000799444"/>
    </source>
</evidence>
<dbReference type="AlphaFoldDB" id="A0A9P4QGD4"/>
<comment type="caution">
    <text evidence="2">The sequence shown here is derived from an EMBL/GenBank/DDBJ whole genome shotgun (WGS) entry which is preliminary data.</text>
</comment>
<feature type="compositionally biased region" description="Basic and acidic residues" evidence="1">
    <location>
        <begin position="11"/>
        <end position="32"/>
    </location>
</feature>
<name>A0A9P4QGD4_9PLEO</name>
<proteinExistence type="predicted"/>
<gene>
    <name evidence="2" type="ORF">EJ04DRAFT_582469</name>
</gene>
<dbReference type="Proteomes" id="UP000799444">
    <property type="component" value="Unassembled WGS sequence"/>
</dbReference>
<feature type="compositionally biased region" description="Acidic residues" evidence="1">
    <location>
        <begin position="1"/>
        <end position="10"/>
    </location>
</feature>
<accession>A0A9P4QGD4</accession>
<protein>
    <submittedName>
        <fullName evidence="2">Uncharacterized protein</fullName>
    </submittedName>
</protein>
<sequence length="597" mass="69171">MDFEFGEDEERTEREKQSRQRQPKAELRDPREMGLIGQLSGSLLWGGNKRKRVEMDAERENRMREKRLEEEARRRERLEEEARRRERQRAREAELLLEAQEKSSVARMEDELRENTMRARERFLEARMREVEALLEKDTNRWREERKETVRIRREKARYVEERSRGEVKEMKEWRREEELLRRSLSDLTMRGTHRLADMGVASVGPSTIPDTEQHFGNAMELILHRVMQALRRSSMAENAEDGDFHVSFRTSWDPTAFLEDQYPSGRMQPIRHTLALTGEAVNAQITTVERYLAQNWPEHTYSLIDCQLAWLGATCRASTGQLALCYTTFSEVNYEQADFPNIGFCIAYEVSSVGLESVESCWHDLVGNSVIAAGFPTPERVNGEVGLHIPFQIMAALASVPLATQFCGGYVLKGRSIMLIPVKRKAGVQFALSRKDGYYHSRKSDWYRDMLDDAAQISVVLQDMEDRRAWLADAETMILHMIIHRDATQSSKGRGPTTVLQTCAQENAMSVREAMLSNCDVAIRRDRKFDDDAAADKLFKDLVNELFTVLEGLQSVQKELSRESGKEMKLDESNRLYGWEYLDIVNRKRHSQLRGT</sequence>
<keyword evidence="3" id="KW-1185">Reference proteome</keyword>
<feature type="region of interest" description="Disordered" evidence="1">
    <location>
        <begin position="50"/>
        <end position="71"/>
    </location>
</feature>
<dbReference type="EMBL" id="ML996391">
    <property type="protein sequence ID" value="KAF2726782.1"/>
    <property type="molecule type" value="Genomic_DNA"/>
</dbReference>
<feature type="region of interest" description="Disordered" evidence="1">
    <location>
        <begin position="1"/>
        <end position="33"/>
    </location>
</feature>
<organism evidence="2 3">
    <name type="scientific">Polyplosphaeria fusca</name>
    <dbReference type="NCBI Taxonomy" id="682080"/>
    <lineage>
        <taxon>Eukaryota</taxon>
        <taxon>Fungi</taxon>
        <taxon>Dikarya</taxon>
        <taxon>Ascomycota</taxon>
        <taxon>Pezizomycotina</taxon>
        <taxon>Dothideomycetes</taxon>
        <taxon>Pleosporomycetidae</taxon>
        <taxon>Pleosporales</taxon>
        <taxon>Tetraplosphaeriaceae</taxon>
        <taxon>Polyplosphaeria</taxon>
    </lineage>
</organism>
<dbReference type="OrthoDB" id="1577640at2759"/>
<evidence type="ECO:0000256" key="1">
    <source>
        <dbReference type="SAM" id="MobiDB-lite"/>
    </source>
</evidence>
<feature type="compositionally biased region" description="Basic and acidic residues" evidence="1">
    <location>
        <begin position="53"/>
        <end position="71"/>
    </location>
</feature>
<evidence type="ECO:0000313" key="2">
    <source>
        <dbReference type="EMBL" id="KAF2726782.1"/>
    </source>
</evidence>